<evidence type="ECO:0000256" key="4">
    <source>
        <dbReference type="ARBA" id="ARBA00022692"/>
    </source>
</evidence>
<feature type="non-terminal residue" evidence="9">
    <location>
        <position position="1"/>
    </location>
</feature>
<evidence type="ECO:0000259" key="8">
    <source>
        <dbReference type="Pfam" id="PF01757"/>
    </source>
</evidence>
<evidence type="ECO:0000256" key="3">
    <source>
        <dbReference type="ARBA" id="ARBA00022475"/>
    </source>
</evidence>
<feature type="transmembrane region" description="Helical" evidence="7">
    <location>
        <begin position="15"/>
        <end position="37"/>
    </location>
</feature>
<keyword evidence="5 7" id="KW-1133">Transmembrane helix</keyword>
<keyword evidence="3" id="KW-1003">Cell membrane</keyword>
<dbReference type="PANTHER" id="PTHR40074:SF2">
    <property type="entry name" value="O-ACETYLTRANSFERASE WECH"/>
    <property type="match status" value="1"/>
</dbReference>
<feature type="transmembrane region" description="Helical" evidence="7">
    <location>
        <begin position="99"/>
        <end position="120"/>
    </location>
</feature>
<dbReference type="GO" id="GO:0016413">
    <property type="term" value="F:O-acetyltransferase activity"/>
    <property type="evidence" value="ECO:0007669"/>
    <property type="project" value="TreeGrafter"/>
</dbReference>
<keyword evidence="4 7" id="KW-0812">Transmembrane</keyword>
<comment type="caution">
    <text evidence="9">The sequence shown here is derived from an EMBL/GenBank/DDBJ whole genome shotgun (WGS) entry which is preliminary data.</text>
</comment>
<reference evidence="9" key="1">
    <citation type="submission" date="2020-08" db="EMBL/GenBank/DDBJ databases">
        <authorList>
            <person name="Cejkova D."/>
            <person name="Kubasova T."/>
            <person name="Jahodarova E."/>
            <person name="Rychlik I."/>
        </authorList>
    </citation>
    <scope>NUCLEOTIDE SEQUENCE</scope>
    <source>
        <strain evidence="9">An420c</strain>
    </source>
</reference>
<organism evidence="9 10">
    <name type="scientific">Mordavella massiliensis</name>
    <dbReference type="NCBI Taxonomy" id="1871024"/>
    <lineage>
        <taxon>Bacteria</taxon>
        <taxon>Bacillati</taxon>
        <taxon>Bacillota</taxon>
        <taxon>Clostridia</taxon>
        <taxon>Eubacteriales</taxon>
        <taxon>Clostridiaceae</taxon>
        <taxon>Mordavella</taxon>
    </lineage>
</organism>
<name>A0A938X4T6_9CLOT</name>
<accession>A0A938X4T6</accession>
<keyword evidence="9" id="KW-0012">Acyltransferase</keyword>
<gene>
    <name evidence="9" type="ORF">H6A13_13000</name>
</gene>
<feature type="transmembrane region" description="Helical" evidence="7">
    <location>
        <begin position="156"/>
        <end position="181"/>
    </location>
</feature>
<feature type="transmembrane region" description="Helical" evidence="7">
    <location>
        <begin position="261"/>
        <end position="280"/>
    </location>
</feature>
<keyword evidence="6 7" id="KW-0472">Membrane</keyword>
<feature type="transmembrane region" description="Helical" evidence="7">
    <location>
        <begin position="193"/>
        <end position="216"/>
    </location>
</feature>
<evidence type="ECO:0000256" key="7">
    <source>
        <dbReference type="SAM" id="Phobius"/>
    </source>
</evidence>
<comment type="similarity">
    <text evidence="2">Belongs to the acyltransferase 3 family.</text>
</comment>
<evidence type="ECO:0000256" key="6">
    <source>
        <dbReference type="ARBA" id="ARBA00023136"/>
    </source>
</evidence>
<dbReference type="GO" id="GO:0005886">
    <property type="term" value="C:plasma membrane"/>
    <property type="evidence" value="ECO:0007669"/>
    <property type="project" value="UniProtKB-SubCell"/>
</dbReference>
<evidence type="ECO:0000256" key="1">
    <source>
        <dbReference type="ARBA" id="ARBA00004651"/>
    </source>
</evidence>
<sequence length="322" mass="37019">TGNTGFLAFQGQDNIILKVIEILCSSFCLVAVPLFFMCSGVLLLSKAESISGLYKKRVVKYLTVILVFTLGYYVSLSLYGHAQMSLWWILNTLYSTTTFSFSGSYWFLYSYVAFLIMLPIFRIIAKHITREIMIYICTLYFVFGGMLPLLEYTFGFGNIALAIPFVTNPAFFYPLVGFYIEENDISYFRNKKIMFAAMIMTAISFVSSTVISLLSLRQDQFINEYLTIFEGFIVIFVFILGRDAFKKVKLTSKIKKVIQQISSCTFGIYLIHGFVFTFMIRTDTIYTGIGYVDSWLMVFFVFLIGLLVTYILRKIPIIRCLF</sequence>
<feature type="domain" description="Acyltransferase 3" evidence="8">
    <location>
        <begin position="12"/>
        <end position="312"/>
    </location>
</feature>
<reference evidence="9" key="2">
    <citation type="journal article" date="2021" name="Sci. Rep.">
        <title>The distribution of antibiotic resistance genes in chicken gut microbiota commensals.</title>
        <authorList>
            <person name="Juricova H."/>
            <person name="Matiasovicova J."/>
            <person name="Kubasova T."/>
            <person name="Cejkova D."/>
            <person name="Rychlik I."/>
        </authorList>
    </citation>
    <scope>NUCLEOTIDE SEQUENCE</scope>
    <source>
        <strain evidence="9">An420c</strain>
    </source>
</reference>
<dbReference type="PANTHER" id="PTHR40074">
    <property type="entry name" value="O-ACETYLTRANSFERASE WECH"/>
    <property type="match status" value="1"/>
</dbReference>
<feature type="transmembrane region" description="Helical" evidence="7">
    <location>
        <begin position="292"/>
        <end position="312"/>
    </location>
</feature>
<feature type="transmembrane region" description="Helical" evidence="7">
    <location>
        <begin position="58"/>
        <end position="79"/>
    </location>
</feature>
<feature type="transmembrane region" description="Helical" evidence="7">
    <location>
        <begin position="222"/>
        <end position="240"/>
    </location>
</feature>
<dbReference type="Proteomes" id="UP000713880">
    <property type="component" value="Unassembled WGS sequence"/>
</dbReference>
<comment type="subcellular location">
    <subcellularLocation>
        <location evidence="1">Cell membrane</location>
        <topology evidence="1">Multi-pass membrane protein</topology>
    </subcellularLocation>
</comment>
<dbReference type="AlphaFoldDB" id="A0A938X4T6"/>
<dbReference type="EMBL" id="JACJLV010000108">
    <property type="protein sequence ID" value="MBM6827983.1"/>
    <property type="molecule type" value="Genomic_DNA"/>
</dbReference>
<evidence type="ECO:0000313" key="9">
    <source>
        <dbReference type="EMBL" id="MBM6827983.1"/>
    </source>
</evidence>
<feature type="transmembrane region" description="Helical" evidence="7">
    <location>
        <begin position="132"/>
        <end position="150"/>
    </location>
</feature>
<evidence type="ECO:0000313" key="10">
    <source>
        <dbReference type="Proteomes" id="UP000713880"/>
    </source>
</evidence>
<dbReference type="Pfam" id="PF01757">
    <property type="entry name" value="Acyl_transf_3"/>
    <property type="match status" value="1"/>
</dbReference>
<dbReference type="InterPro" id="IPR002656">
    <property type="entry name" value="Acyl_transf_3_dom"/>
</dbReference>
<evidence type="ECO:0000256" key="5">
    <source>
        <dbReference type="ARBA" id="ARBA00022989"/>
    </source>
</evidence>
<keyword evidence="9" id="KW-0808">Transferase</keyword>
<dbReference type="GO" id="GO:0009246">
    <property type="term" value="P:enterobacterial common antigen biosynthetic process"/>
    <property type="evidence" value="ECO:0007669"/>
    <property type="project" value="TreeGrafter"/>
</dbReference>
<keyword evidence="10" id="KW-1185">Reference proteome</keyword>
<proteinExistence type="inferred from homology"/>
<protein>
    <submittedName>
        <fullName evidence="9">Acyltransferase family protein</fullName>
    </submittedName>
</protein>
<dbReference type="RefSeq" id="WP_204909944.1">
    <property type="nucleotide sequence ID" value="NZ_JACJLV010000108.1"/>
</dbReference>
<evidence type="ECO:0000256" key="2">
    <source>
        <dbReference type="ARBA" id="ARBA00007400"/>
    </source>
</evidence>